<dbReference type="AlphaFoldDB" id="A0AAD4XUR3"/>
<organism evidence="1 2">
    <name type="scientific">Papaver atlanticum</name>
    <dbReference type="NCBI Taxonomy" id="357466"/>
    <lineage>
        <taxon>Eukaryota</taxon>
        <taxon>Viridiplantae</taxon>
        <taxon>Streptophyta</taxon>
        <taxon>Embryophyta</taxon>
        <taxon>Tracheophyta</taxon>
        <taxon>Spermatophyta</taxon>
        <taxon>Magnoliopsida</taxon>
        <taxon>Ranunculales</taxon>
        <taxon>Papaveraceae</taxon>
        <taxon>Papaveroideae</taxon>
        <taxon>Papaver</taxon>
    </lineage>
</organism>
<comment type="caution">
    <text evidence="1">The sequence shown here is derived from an EMBL/GenBank/DDBJ whole genome shotgun (WGS) entry which is preliminary data.</text>
</comment>
<name>A0AAD4XUR3_9MAGN</name>
<gene>
    <name evidence="1" type="ORF">MKW98_003186</name>
</gene>
<feature type="non-terminal residue" evidence="1">
    <location>
        <position position="1"/>
    </location>
</feature>
<dbReference type="Proteomes" id="UP001202328">
    <property type="component" value="Unassembled WGS sequence"/>
</dbReference>
<accession>A0AAD4XUR3</accession>
<evidence type="ECO:0000313" key="2">
    <source>
        <dbReference type="Proteomes" id="UP001202328"/>
    </source>
</evidence>
<reference evidence="1" key="1">
    <citation type="submission" date="2022-04" db="EMBL/GenBank/DDBJ databases">
        <title>A functionally conserved STORR gene fusion in Papaver species that diverged 16.8 million years ago.</title>
        <authorList>
            <person name="Catania T."/>
        </authorList>
    </citation>
    <scope>NUCLEOTIDE SEQUENCE</scope>
    <source>
        <strain evidence="1">S-188037</strain>
    </source>
</reference>
<keyword evidence="2" id="KW-1185">Reference proteome</keyword>
<evidence type="ECO:0000313" key="1">
    <source>
        <dbReference type="EMBL" id="KAI3957465.1"/>
    </source>
</evidence>
<protein>
    <submittedName>
        <fullName evidence="1">Uncharacterized protein</fullName>
    </submittedName>
</protein>
<dbReference type="EMBL" id="JAJJMB010001336">
    <property type="protein sequence ID" value="KAI3957465.1"/>
    <property type="molecule type" value="Genomic_DNA"/>
</dbReference>
<sequence length="61" mass="6871">MSSGGLRACAFHWNKIETFTSSTSLSETTSGITKQSVILDSPLPPLSFKEKDHLRYLYMNF</sequence>
<proteinExistence type="predicted"/>